<keyword evidence="3" id="KW-1185">Reference proteome</keyword>
<dbReference type="AlphaFoldDB" id="A0A9Q4KST9"/>
<dbReference type="InterPro" id="IPR013132">
    <property type="entry name" value="PseI/NeuA/B-like_N"/>
</dbReference>
<evidence type="ECO:0000313" key="2">
    <source>
        <dbReference type="EMBL" id="MDE4907327.1"/>
    </source>
</evidence>
<dbReference type="SUPFAM" id="SSF51269">
    <property type="entry name" value="AFP III-like domain"/>
    <property type="match status" value="1"/>
</dbReference>
<dbReference type="InterPro" id="IPR051690">
    <property type="entry name" value="PseI-like"/>
</dbReference>
<proteinExistence type="predicted"/>
<dbReference type="InterPro" id="IPR006190">
    <property type="entry name" value="SAF_AFP_Neu5Ac"/>
</dbReference>
<dbReference type="Pfam" id="PF08666">
    <property type="entry name" value="SAF"/>
    <property type="match status" value="1"/>
</dbReference>
<dbReference type="GO" id="GO:0016051">
    <property type="term" value="P:carbohydrate biosynthetic process"/>
    <property type="evidence" value="ECO:0007669"/>
    <property type="project" value="InterPro"/>
</dbReference>
<dbReference type="PANTHER" id="PTHR42966:SF1">
    <property type="entry name" value="SIALIC ACID SYNTHASE"/>
    <property type="match status" value="1"/>
</dbReference>
<sequence>MMPVEFETYAIGRDAKPFVIAEIGVNYYDIAGKEQIEPIDAAKKMITAAAQAGADAVKFQTYKAEKLASKYSPAYWDTAQEPTSSQYELFKKFDSFEKEDYQELAHFSQENNIVFLSTPFDFEAVDVLDELMPVFKISSSDITNIPFIRYIAQKKKPVFLSTGASTIDEIDEAVEAIREEGNEEIVLMHCILNYPTAYRDANLGMLSHLRKRYPDYPIGYSDHTLPDSTMSVLTTAFILGAMVIEKHFTLDKSLPGNDHYHAMDPDDLRMFVQRVSFVQDIIGISEKRPLESEMPARMFARRSIVAKREILKGTIITEGMVTFKRPGTGISPRSIKTVIGKRAKKTISEDEIVEAEFVA</sequence>
<accession>A0A9Q4KST9</accession>
<dbReference type="InterPro" id="IPR036732">
    <property type="entry name" value="AFP_Neu5c_C_sf"/>
</dbReference>
<dbReference type="GO" id="GO:0047444">
    <property type="term" value="F:N-acylneuraminate-9-phosphate synthase activity"/>
    <property type="evidence" value="ECO:0007669"/>
    <property type="project" value="TreeGrafter"/>
</dbReference>
<dbReference type="InterPro" id="IPR057736">
    <property type="entry name" value="SAF_PseI/NeuA/NeuB"/>
</dbReference>
<dbReference type="SUPFAM" id="SSF51569">
    <property type="entry name" value="Aldolase"/>
    <property type="match status" value="1"/>
</dbReference>
<dbReference type="InterPro" id="IPR013974">
    <property type="entry name" value="SAF"/>
</dbReference>
<evidence type="ECO:0000259" key="1">
    <source>
        <dbReference type="PROSITE" id="PS50844"/>
    </source>
</evidence>
<reference evidence="2" key="1">
    <citation type="submission" date="2022-01" db="EMBL/GenBank/DDBJ databases">
        <title>Draft genome of Methanogenium marinum DSM 15558.</title>
        <authorList>
            <person name="Chen S.-C."/>
            <person name="You Y.-T."/>
        </authorList>
    </citation>
    <scope>NUCLEOTIDE SEQUENCE</scope>
    <source>
        <strain evidence="2">DSM 15558</strain>
    </source>
</reference>
<dbReference type="Gene3D" id="3.20.20.70">
    <property type="entry name" value="Aldolase class I"/>
    <property type="match status" value="1"/>
</dbReference>
<protein>
    <submittedName>
        <fullName evidence="2">N-acetylneuraminate synthase family protein</fullName>
    </submittedName>
</protein>
<dbReference type="Gene3D" id="3.90.1210.10">
    <property type="entry name" value="Antifreeze-like/N-acetylneuraminic acid synthase C-terminal domain"/>
    <property type="match status" value="1"/>
</dbReference>
<evidence type="ECO:0000313" key="3">
    <source>
        <dbReference type="Proteomes" id="UP001143747"/>
    </source>
</evidence>
<dbReference type="Proteomes" id="UP001143747">
    <property type="component" value="Unassembled WGS sequence"/>
</dbReference>
<dbReference type="EMBL" id="JAKELO010000002">
    <property type="protein sequence ID" value="MDE4907327.1"/>
    <property type="molecule type" value="Genomic_DNA"/>
</dbReference>
<dbReference type="PANTHER" id="PTHR42966">
    <property type="entry name" value="N-ACETYLNEURAMINATE SYNTHASE"/>
    <property type="match status" value="1"/>
</dbReference>
<comment type="caution">
    <text evidence="2">The sequence shown here is derived from an EMBL/GenBank/DDBJ whole genome shotgun (WGS) entry which is preliminary data.</text>
</comment>
<dbReference type="InterPro" id="IPR013785">
    <property type="entry name" value="Aldolase_TIM"/>
</dbReference>
<dbReference type="RefSeq" id="WP_274923985.1">
    <property type="nucleotide sequence ID" value="NZ_JAKELO010000002.1"/>
</dbReference>
<organism evidence="2 3">
    <name type="scientific">Methanogenium marinum</name>
    <dbReference type="NCBI Taxonomy" id="348610"/>
    <lineage>
        <taxon>Archaea</taxon>
        <taxon>Methanobacteriati</taxon>
        <taxon>Methanobacteriota</taxon>
        <taxon>Stenosarchaea group</taxon>
        <taxon>Methanomicrobia</taxon>
        <taxon>Methanomicrobiales</taxon>
        <taxon>Methanomicrobiaceae</taxon>
        <taxon>Methanogenium</taxon>
    </lineage>
</organism>
<feature type="domain" description="AFP-like" evidence="1">
    <location>
        <begin position="303"/>
        <end position="359"/>
    </location>
</feature>
<dbReference type="Pfam" id="PF03102">
    <property type="entry name" value="NeuB"/>
    <property type="match status" value="1"/>
</dbReference>
<gene>
    <name evidence="2" type="ORF">L0665_01660</name>
</gene>
<dbReference type="PROSITE" id="PS50844">
    <property type="entry name" value="AFP_LIKE"/>
    <property type="match status" value="1"/>
</dbReference>
<dbReference type="SMART" id="SM00858">
    <property type="entry name" value="SAF"/>
    <property type="match status" value="1"/>
</dbReference>
<name>A0A9Q4KST9_9EURY</name>
<dbReference type="CDD" id="cd11615">
    <property type="entry name" value="SAF_NeuB_like"/>
    <property type="match status" value="1"/>
</dbReference>